<dbReference type="EMBL" id="QKUF01000020">
    <property type="protein sequence ID" value="PZW24827.1"/>
    <property type="molecule type" value="Genomic_DNA"/>
</dbReference>
<evidence type="ECO:0000256" key="4">
    <source>
        <dbReference type="ARBA" id="ARBA00022741"/>
    </source>
</evidence>
<dbReference type="Gene3D" id="1.10.510.10">
    <property type="entry name" value="Transferase(Phosphotransferase) domain 1"/>
    <property type="match status" value="1"/>
</dbReference>
<comment type="caution">
    <text evidence="9">The sequence shown here is derived from an EMBL/GenBank/DDBJ whole genome shotgun (WGS) entry which is preliminary data.</text>
</comment>
<dbReference type="PROSITE" id="PS00108">
    <property type="entry name" value="PROTEIN_KINASE_ST"/>
    <property type="match status" value="1"/>
</dbReference>
<keyword evidence="7" id="KW-1133">Transmembrane helix</keyword>
<dbReference type="InterPro" id="IPR008271">
    <property type="entry name" value="Ser/Thr_kinase_AS"/>
</dbReference>
<organism evidence="9 10">
    <name type="scientific">Thermosporothrix hazakensis</name>
    <dbReference type="NCBI Taxonomy" id="644383"/>
    <lineage>
        <taxon>Bacteria</taxon>
        <taxon>Bacillati</taxon>
        <taxon>Chloroflexota</taxon>
        <taxon>Ktedonobacteria</taxon>
        <taxon>Ktedonobacterales</taxon>
        <taxon>Thermosporotrichaceae</taxon>
        <taxon>Thermosporothrix</taxon>
    </lineage>
</organism>
<sequence>MKGMEGTTLGRYELHRCIAQGSLSQVYLGYDRRVKRRVAVKVLYASNKSYVRRVEHEARTIGTLSHNHILPLYDFGAQHPWYYLVMPFVEGGTLRDYLYKRERLTLEEAGSYLHQIASALQHAHDNGIVHHDVKPSNILLRPDGYAYLADFGLARARRDTSSAGSQIVGTPEYMAPEQTNGQNDHRSDIYSLGIILYQMLTGSLPFTAELPVILSLKHIQTQPTSPRQLNDEITPTIEAVILRALAKSPDERYQHARQFSQAYWQALQQRHLGAEEIETIKISTASVQKAEGAVATTTPPPDFLYTSDMKAPTPLFPLGEHAPSVPSLSSHPWPHRKRPWFLVLTFGLVILSIALPLLLLLTLQRPPAKAPSAHEALQYATATARAQKQDLLAKQARVEATAGLTSRIGAGPLLYSNDLLTTDPAWLNDGRQCFFDQDGYHVATAAHSIAWCYSSRQTFSNVVITAQARLISGDFYGLIFRLQPNSKAFYAVELSNEGEFRLIRAQGSNIANWLTLIDWKHASAIEHDNDKLNTFLIIAQGSHLTLYVNQQLLFSAFTDETYQGGFVGFLVGQESGSGAEAVFRNLWIFQK</sequence>
<keyword evidence="10" id="KW-1185">Reference proteome</keyword>
<dbReference type="Pfam" id="PF06439">
    <property type="entry name" value="3keto-disac_hyd"/>
    <property type="match status" value="1"/>
</dbReference>
<accession>A0A326U292</accession>
<feature type="domain" description="Protein kinase" evidence="8">
    <location>
        <begin position="12"/>
        <end position="264"/>
    </location>
</feature>
<dbReference type="AlphaFoldDB" id="A0A326U292"/>
<dbReference type="CDD" id="cd14014">
    <property type="entry name" value="STKc_PknB_like"/>
    <property type="match status" value="1"/>
</dbReference>
<keyword evidence="7" id="KW-0472">Membrane</keyword>
<dbReference type="FunFam" id="1.10.510.10:FF:000021">
    <property type="entry name" value="Serine/threonine protein kinase"/>
    <property type="match status" value="1"/>
</dbReference>
<evidence type="ECO:0000256" key="1">
    <source>
        <dbReference type="ARBA" id="ARBA00012513"/>
    </source>
</evidence>
<dbReference type="PANTHER" id="PTHR43289:SF34">
    <property type="entry name" value="SERINE_THREONINE-PROTEIN KINASE YBDM-RELATED"/>
    <property type="match status" value="1"/>
</dbReference>
<protein>
    <recommendedName>
        <fullName evidence="1">non-specific serine/threonine protein kinase</fullName>
        <ecNumber evidence="1">2.7.11.1</ecNumber>
    </recommendedName>
</protein>
<keyword evidence="3" id="KW-0808">Transferase</keyword>
<evidence type="ECO:0000256" key="7">
    <source>
        <dbReference type="SAM" id="Phobius"/>
    </source>
</evidence>
<name>A0A326U292_THEHA</name>
<feature type="transmembrane region" description="Helical" evidence="7">
    <location>
        <begin position="340"/>
        <end position="361"/>
    </location>
</feature>
<evidence type="ECO:0000256" key="3">
    <source>
        <dbReference type="ARBA" id="ARBA00022679"/>
    </source>
</evidence>
<keyword evidence="2 9" id="KW-0723">Serine/threonine-protein kinase</keyword>
<keyword evidence="4" id="KW-0547">Nucleotide-binding</keyword>
<dbReference type="Pfam" id="PF00069">
    <property type="entry name" value="Pkinase"/>
    <property type="match status" value="1"/>
</dbReference>
<keyword evidence="5 9" id="KW-0418">Kinase</keyword>
<keyword evidence="7" id="KW-0812">Transmembrane</keyword>
<dbReference type="InterPro" id="IPR010496">
    <property type="entry name" value="AL/BT2_dom"/>
</dbReference>
<evidence type="ECO:0000256" key="2">
    <source>
        <dbReference type="ARBA" id="ARBA00022527"/>
    </source>
</evidence>
<reference evidence="9 10" key="1">
    <citation type="submission" date="2018-06" db="EMBL/GenBank/DDBJ databases">
        <title>Genomic Encyclopedia of Archaeal and Bacterial Type Strains, Phase II (KMG-II): from individual species to whole genera.</title>
        <authorList>
            <person name="Goeker M."/>
        </authorList>
    </citation>
    <scope>NUCLEOTIDE SEQUENCE [LARGE SCALE GENOMIC DNA]</scope>
    <source>
        <strain evidence="9 10">ATCC BAA-1881</strain>
    </source>
</reference>
<evidence type="ECO:0000256" key="6">
    <source>
        <dbReference type="ARBA" id="ARBA00022840"/>
    </source>
</evidence>
<dbReference type="Gene3D" id="2.60.120.560">
    <property type="entry name" value="Exo-inulinase, domain 1"/>
    <property type="match status" value="1"/>
</dbReference>
<evidence type="ECO:0000313" key="9">
    <source>
        <dbReference type="EMBL" id="PZW24827.1"/>
    </source>
</evidence>
<dbReference type="GO" id="GO:0004674">
    <property type="term" value="F:protein serine/threonine kinase activity"/>
    <property type="evidence" value="ECO:0007669"/>
    <property type="project" value="UniProtKB-KW"/>
</dbReference>
<evidence type="ECO:0000259" key="8">
    <source>
        <dbReference type="PROSITE" id="PS50011"/>
    </source>
</evidence>
<dbReference type="SMART" id="SM00220">
    <property type="entry name" value="S_TKc"/>
    <property type="match status" value="1"/>
</dbReference>
<keyword evidence="6" id="KW-0067">ATP-binding</keyword>
<dbReference type="InterPro" id="IPR000719">
    <property type="entry name" value="Prot_kinase_dom"/>
</dbReference>
<dbReference type="OrthoDB" id="9814968at2"/>
<gene>
    <name evidence="9" type="ORF">EI42_04434</name>
</gene>
<dbReference type="GO" id="GO:0005524">
    <property type="term" value="F:ATP binding"/>
    <property type="evidence" value="ECO:0007669"/>
    <property type="project" value="UniProtKB-KW"/>
</dbReference>
<dbReference type="PANTHER" id="PTHR43289">
    <property type="entry name" value="MITOGEN-ACTIVATED PROTEIN KINASE KINASE KINASE 20-RELATED"/>
    <property type="match status" value="1"/>
</dbReference>
<dbReference type="RefSeq" id="WP_111324757.1">
    <property type="nucleotide sequence ID" value="NZ_BIFX01000001.1"/>
</dbReference>
<dbReference type="Proteomes" id="UP000248806">
    <property type="component" value="Unassembled WGS sequence"/>
</dbReference>
<dbReference type="EC" id="2.7.11.1" evidence="1"/>
<evidence type="ECO:0000256" key="5">
    <source>
        <dbReference type="ARBA" id="ARBA00022777"/>
    </source>
</evidence>
<dbReference type="InterPro" id="IPR011009">
    <property type="entry name" value="Kinase-like_dom_sf"/>
</dbReference>
<dbReference type="GO" id="GO:0016787">
    <property type="term" value="F:hydrolase activity"/>
    <property type="evidence" value="ECO:0007669"/>
    <property type="project" value="InterPro"/>
</dbReference>
<proteinExistence type="predicted"/>
<dbReference type="SUPFAM" id="SSF56112">
    <property type="entry name" value="Protein kinase-like (PK-like)"/>
    <property type="match status" value="1"/>
</dbReference>
<evidence type="ECO:0000313" key="10">
    <source>
        <dbReference type="Proteomes" id="UP000248806"/>
    </source>
</evidence>
<dbReference type="PROSITE" id="PS50011">
    <property type="entry name" value="PROTEIN_KINASE_DOM"/>
    <property type="match status" value="1"/>
</dbReference>